<name>A0A1V0DXM5_9CAUD</name>
<gene>
    <name evidence="1" type="ORF">fHeYen901_127</name>
</gene>
<reference evidence="1 2" key="1">
    <citation type="submission" date="2017-02" db="EMBL/GenBank/DDBJ databases">
        <title>Characterization and complete genome sequence of Yersinia bacteriophage, fHe-Yen9-01.</title>
        <authorList>
            <person name="Jun J.W."/>
            <person name="Wicklund A."/>
            <person name="Skurnik M."/>
        </authorList>
    </citation>
    <scope>NUCLEOTIDE SEQUENCE [LARGE SCALE GENOMIC DNA]</scope>
</reference>
<organism evidence="1 2">
    <name type="scientific">Yersinia phage fHe-Yen9-01</name>
    <dbReference type="NCBI Taxonomy" id="1965363"/>
    <lineage>
        <taxon>Viruses</taxon>
        <taxon>Duplodnaviria</taxon>
        <taxon>Heunggongvirae</taxon>
        <taxon>Uroviricota</taxon>
        <taxon>Caudoviricetes</taxon>
        <taxon>Pantevenvirales</taxon>
        <taxon>Straboviridae</taxon>
        <taxon>Tevenvirinae</taxon>
        <taxon>Tegunavirus</taxon>
        <taxon>Tegunavirus fheyen901</taxon>
    </lineage>
</organism>
<sequence length="145" mass="16363">MKLLVSILLCVSTSAVAWSPVSGYPEKLYSLTGNQIETSGAFKQHVELAYAPKLKQFAVTFYNKNKADQAFITEAEFTMSACQERAEGLILESSVFMTPPNQTKFTQILKNCEQPVFIRIYNKMTGTYAAYRFDNKESLTFKDIS</sequence>
<evidence type="ECO:0000313" key="1">
    <source>
        <dbReference type="EMBL" id="ARB05900.1"/>
    </source>
</evidence>
<proteinExistence type="predicted"/>
<protein>
    <submittedName>
        <fullName evidence="1">Uncharacterized protein</fullName>
    </submittedName>
</protein>
<dbReference type="EMBL" id="KY593455">
    <property type="protein sequence ID" value="ARB05900.1"/>
    <property type="molecule type" value="Genomic_DNA"/>
</dbReference>
<evidence type="ECO:0000313" key="2">
    <source>
        <dbReference type="Proteomes" id="UP000222840"/>
    </source>
</evidence>
<keyword evidence="2" id="KW-1185">Reference proteome</keyword>
<dbReference type="Proteomes" id="UP000222840">
    <property type="component" value="Segment"/>
</dbReference>
<accession>A0A1V0DXM5</accession>